<dbReference type="Pfam" id="PF14364">
    <property type="entry name" value="DUF4408"/>
    <property type="match status" value="1"/>
</dbReference>
<dbReference type="InterPro" id="IPR008480">
    <property type="entry name" value="DUF761_pln"/>
</dbReference>
<accession>A0AAN9IJG8</accession>
<proteinExistence type="predicted"/>
<dbReference type="PANTHER" id="PTHR33098">
    <property type="entry name" value="COTTON FIBER (DUF761)"/>
    <property type="match status" value="1"/>
</dbReference>
<reference evidence="4 5" key="1">
    <citation type="submission" date="2024-01" db="EMBL/GenBank/DDBJ databases">
        <title>The genomes of 5 underutilized Papilionoideae crops provide insights into root nodulation and disease resistanc.</title>
        <authorList>
            <person name="Yuan L."/>
        </authorList>
    </citation>
    <scope>NUCLEOTIDE SEQUENCE [LARGE SCALE GENOMIC DNA]</scope>
    <source>
        <strain evidence="4">ZHUSHIDOU_FW_LH</strain>
        <tissue evidence="4">Leaf</tissue>
    </source>
</reference>
<dbReference type="Pfam" id="PF05553">
    <property type="entry name" value="DUF761"/>
    <property type="match status" value="1"/>
</dbReference>
<dbReference type="PANTHER" id="PTHR33098:SF57">
    <property type="entry name" value="DUF4408 DOMAIN PROTEIN"/>
    <property type="match status" value="1"/>
</dbReference>
<keyword evidence="5" id="KW-1185">Reference proteome</keyword>
<evidence type="ECO:0000256" key="1">
    <source>
        <dbReference type="SAM" id="MobiDB-lite"/>
    </source>
</evidence>
<dbReference type="AlphaFoldDB" id="A0AAN9IJG8"/>
<keyword evidence="2" id="KW-0812">Transmembrane</keyword>
<feature type="region of interest" description="Disordered" evidence="1">
    <location>
        <begin position="74"/>
        <end position="102"/>
    </location>
</feature>
<evidence type="ECO:0000313" key="4">
    <source>
        <dbReference type="EMBL" id="KAK7281214.1"/>
    </source>
</evidence>
<feature type="domain" description="DUF4408" evidence="3">
    <location>
        <begin position="9"/>
        <end position="40"/>
    </location>
</feature>
<dbReference type="InterPro" id="IPR025520">
    <property type="entry name" value="DUF4408"/>
</dbReference>
<evidence type="ECO:0000256" key="2">
    <source>
        <dbReference type="SAM" id="Phobius"/>
    </source>
</evidence>
<evidence type="ECO:0000313" key="5">
    <source>
        <dbReference type="Proteomes" id="UP001372338"/>
    </source>
</evidence>
<keyword evidence="2" id="KW-0472">Membrane</keyword>
<feature type="transmembrane region" description="Helical" evidence="2">
    <location>
        <begin position="12"/>
        <end position="36"/>
    </location>
</feature>
<comment type="caution">
    <text evidence="4">The sequence shown here is derived from an EMBL/GenBank/DDBJ whole genome shotgun (WGS) entry which is preliminary data.</text>
</comment>
<organism evidence="4 5">
    <name type="scientific">Crotalaria pallida</name>
    <name type="common">Smooth rattlebox</name>
    <name type="synonym">Crotalaria striata</name>
    <dbReference type="NCBI Taxonomy" id="3830"/>
    <lineage>
        <taxon>Eukaryota</taxon>
        <taxon>Viridiplantae</taxon>
        <taxon>Streptophyta</taxon>
        <taxon>Embryophyta</taxon>
        <taxon>Tracheophyta</taxon>
        <taxon>Spermatophyta</taxon>
        <taxon>Magnoliopsida</taxon>
        <taxon>eudicotyledons</taxon>
        <taxon>Gunneridae</taxon>
        <taxon>Pentapetalae</taxon>
        <taxon>rosids</taxon>
        <taxon>fabids</taxon>
        <taxon>Fabales</taxon>
        <taxon>Fabaceae</taxon>
        <taxon>Papilionoideae</taxon>
        <taxon>50 kb inversion clade</taxon>
        <taxon>genistoids sensu lato</taxon>
        <taxon>core genistoids</taxon>
        <taxon>Crotalarieae</taxon>
        <taxon>Crotalaria</taxon>
    </lineage>
</organism>
<dbReference type="Proteomes" id="UP001372338">
    <property type="component" value="Unassembled WGS sequence"/>
</dbReference>
<protein>
    <recommendedName>
        <fullName evidence="3">DUF4408 domain-containing protein</fullName>
    </recommendedName>
</protein>
<dbReference type="EMBL" id="JAYWIO010000002">
    <property type="protein sequence ID" value="KAK7281214.1"/>
    <property type="molecule type" value="Genomic_DNA"/>
</dbReference>
<sequence>MVEEAASASVYGFILTWFTPSLLFIFINLVIGTIIITTRFANLKQQAQVSPQLARSPSLIHRLMSINLACYKNLPPPPPTTTTLEETESDTQKPDPITDDPTRVRLARTPSLLERVMSGKFLRLKSNKVKRNEPEPQPGPGSDIGGGESVQRYLGGEEEEEDDGVNEKADNFIKRFKEQLRMQRLDSILRYRDMIKGN</sequence>
<name>A0AAN9IJG8_CROPI</name>
<keyword evidence="2" id="KW-1133">Transmembrane helix</keyword>
<evidence type="ECO:0000259" key="3">
    <source>
        <dbReference type="Pfam" id="PF14364"/>
    </source>
</evidence>
<gene>
    <name evidence="4" type="ORF">RIF29_08993</name>
</gene>
<feature type="region of interest" description="Disordered" evidence="1">
    <location>
        <begin position="124"/>
        <end position="168"/>
    </location>
</feature>